<dbReference type="RefSeq" id="WP_008587183.1">
    <property type="nucleotide sequence ID" value="NZ_CP007035.1"/>
</dbReference>
<dbReference type="InterPro" id="IPR007621">
    <property type="entry name" value="TPM_dom"/>
</dbReference>
<evidence type="ECO:0000313" key="2">
    <source>
        <dbReference type="EMBL" id="AHF17896.1"/>
    </source>
</evidence>
<name>W0F944_9BACT</name>
<feature type="domain" description="TPM" evidence="1">
    <location>
        <begin position="59"/>
        <end position="183"/>
    </location>
</feature>
<evidence type="ECO:0000313" key="3">
    <source>
        <dbReference type="Proteomes" id="UP000003586"/>
    </source>
</evidence>
<dbReference type="Gene3D" id="3.10.310.50">
    <property type="match status" value="1"/>
</dbReference>
<gene>
    <name evidence="2" type="ORF">NIASO_16185</name>
</gene>
<protein>
    <recommendedName>
        <fullName evidence="1">TPM domain-containing protein</fullName>
    </recommendedName>
</protein>
<accession>W0F944</accession>
<dbReference type="PROSITE" id="PS51257">
    <property type="entry name" value="PROKAR_LIPOPROTEIN"/>
    <property type="match status" value="1"/>
</dbReference>
<keyword evidence="3" id="KW-1185">Reference proteome</keyword>
<dbReference type="EMBL" id="CP007035">
    <property type="protein sequence ID" value="AHF17896.1"/>
    <property type="molecule type" value="Genomic_DNA"/>
</dbReference>
<dbReference type="STRING" id="929713.NIASO_16185"/>
<evidence type="ECO:0000259" key="1">
    <source>
        <dbReference type="Pfam" id="PF04536"/>
    </source>
</evidence>
<dbReference type="Proteomes" id="UP000003586">
    <property type="component" value="Chromosome"/>
</dbReference>
<dbReference type="HOGENOM" id="CLU_1420138_0_0_10"/>
<dbReference type="Pfam" id="PF04536">
    <property type="entry name" value="TPM_phosphatase"/>
    <property type="match status" value="1"/>
</dbReference>
<organism evidence="2 3">
    <name type="scientific">Niabella soli DSM 19437</name>
    <dbReference type="NCBI Taxonomy" id="929713"/>
    <lineage>
        <taxon>Bacteria</taxon>
        <taxon>Pseudomonadati</taxon>
        <taxon>Bacteroidota</taxon>
        <taxon>Chitinophagia</taxon>
        <taxon>Chitinophagales</taxon>
        <taxon>Chitinophagaceae</taxon>
        <taxon>Niabella</taxon>
    </lineage>
</organism>
<reference evidence="2 3" key="1">
    <citation type="submission" date="2013-12" db="EMBL/GenBank/DDBJ databases">
        <authorList>
            <consortium name="DOE Joint Genome Institute"/>
            <person name="Eisen J."/>
            <person name="Huntemann M."/>
            <person name="Han J."/>
            <person name="Chen A."/>
            <person name="Kyrpides N."/>
            <person name="Mavromatis K."/>
            <person name="Markowitz V."/>
            <person name="Palaniappan K."/>
            <person name="Ivanova N."/>
            <person name="Schaumberg A."/>
            <person name="Pati A."/>
            <person name="Liolios K."/>
            <person name="Nordberg H.P."/>
            <person name="Cantor M.N."/>
            <person name="Hua S.X."/>
            <person name="Woyke T."/>
        </authorList>
    </citation>
    <scope>NUCLEOTIDE SEQUENCE [LARGE SCALE GENOMIC DNA]</scope>
    <source>
        <strain evidence="3">DSM 19437</strain>
    </source>
</reference>
<sequence length="191" mass="21092">MQKKIFLGAFVLMTLSIFSCSSGKKLSESVHSRDADGREVKIKYPQQQTATPQNINMSYDFEQLFTPAQNSKIDSLVRIFERSNMISIKVVTLPADNVAGGNFNNNNQALLKEWEGVHGNTDKAMVLSISKSLGKVAVDYGPFVGKLLPRNEAEQIIATDIQPVLSSGQAFDGAWKGLNDLMDAIRRNIKI</sequence>
<proteinExistence type="predicted"/>
<dbReference type="KEGG" id="nso:NIASO_16185"/>
<dbReference type="AlphaFoldDB" id="W0F944"/>